<feature type="region of interest" description="Disordered" evidence="1">
    <location>
        <begin position="1"/>
        <end position="155"/>
    </location>
</feature>
<dbReference type="Proteomes" id="UP000037923">
    <property type="component" value="Unassembled WGS sequence"/>
</dbReference>
<feature type="compositionally biased region" description="Basic and acidic residues" evidence="1">
    <location>
        <begin position="7"/>
        <end position="19"/>
    </location>
</feature>
<name>A0A0N0VG86_LEPPY</name>
<feature type="region of interest" description="Disordered" evidence="1">
    <location>
        <begin position="408"/>
        <end position="480"/>
    </location>
</feature>
<dbReference type="OMA" id="PHARETP"/>
<dbReference type="AlphaFoldDB" id="A0A0N0VG86"/>
<sequence>MSTLQTQRREDSAPHHERVSSTGSRHSNGHPYSCVRSPTSNDGARTLSSTSASAAAANLSALVPPSMRPQVSITTMGRRFSSSSESSSSSRHRGSHSAQLQLDGFGSPDSFEMGVSYSGMSPPRPSPTNPSLRRQRRRRRSSLSDVSVSTAEEEWGAATLPPLPAAVALPYTSPNRTISAADYAPLLATAENAEEAEGEVAEYVSPSLLKLARPRFGHEPAVVPPTPTFFPAEKVDSATLAEASQPSSSSATPSTLATANIGNAPVSTSSASASPLPTADVTLVSTPVAVPPAEVAGAVNTPPRPASVSTPHCSHGEDLDSPHPSADSAHEKEMSKVPSSPSQSAQPTLPPLSPPPPPLRHGAPAPVHDVGPMPPMATAPPIAPRHLHPFGALDAEAPAEKIEFMPEGPEAPAEASRRRHDHHQPSRTATTPEPAHATNNRTRSARRPTQSVQTARARAQQRRHAVSTSPHARETPVSPLPEYFPGAKRLDDDRVPLSTKFVLGTACVVGVAVVLYLGCSIYRYASVSVRETSTPAPTSRFAWARAPKTTVVSDKDAARVAREIRDRIVRNMKGTL</sequence>
<keyword evidence="4" id="KW-1185">Reference proteome</keyword>
<feature type="compositionally biased region" description="Low complexity" evidence="1">
    <location>
        <begin position="77"/>
        <end position="89"/>
    </location>
</feature>
<evidence type="ECO:0000256" key="2">
    <source>
        <dbReference type="SAM" id="Phobius"/>
    </source>
</evidence>
<evidence type="ECO:0008006" key="5">
    <source>
        <dbReference type="Google" id="ProtNLM"/>
    </source>
</evidence>
<comment type="caution">
    <text evidence="3">The sequence shown here is derived from an EMBL/GenBank/DDBJ whole genome shotgun (WGS) entry which is preliminary data.</text>
</comment>
<reference evidence="3 4" key="1">
    <citation type="submission" date="2015-07" db="EMBL/GenBank/DDBJ databases">
        <title>High-quality genome of monoxenous trypanosomatid Leptomonas pyrrhocoris.</title>
        <authorList>
            <person name="Flegontov P."/>
            <person name="Butenko A."/>
            <person name="Firsov S."/>
            <person name="Vlcek C."/>
            <person name="Logacheva M.D."/>
            <person name="Field M."/>
            <person name="Filatov D."/>
            <person name="Flegontova O."/>
            <person name="Gerasimov E."/>
            <person name="Jackson A.P."/>
            <person name="Kelly S."/>
            <person name="Opperdoes F."/>
            <person name="O'Reilly A."/>
            <person name="Votypka J."/>
            <person name="Yurchenko V."/>
            <person name="Lukes J."/>
        </authorList>
    </citation>
    <scope>NUCLEOTIDE SEQUENCE [LARGE SCALE GENOMIC DNA]</scope>
    <source>
        <strain evidence="3">H10</strain>
    </source>
</reference>
<feature type="compositionally biased region" description="Pro residues" evidence="1">
    <location>
        <begin position="348"/>
        <end position="359"/>
    </location>
</feature>
<feature type="region of interest" description="Disordered" evidence="1">
    <location>
        <begin position="295"/>
        <end position="388"/>
    </location>
</feature>
<gene>
    <name evidence="3" type="ORF">ABB37_03505</name>
</gene>
<organism evidence="3 4">
    <name type="scientific">Leptomonas pyrrhocoris</name>
    <name type="common">Firebug parasite</name>
    <dbReference type="NCBI Taxonomy" id="157538"/>
    <lineage>
        <taxon>Eukaryota</taxon>
        <taxon>Discoba</taxon>
        <taxon>Euglenozoa</taxon>
        <taxon>Kinetoplastea</taxon>
        <taxon>Metakinetoplastina</taxon>
        <taxon>Trypanosomatida</taxon>
        <taxon>Trypanosomatidae</taxon>
        <taxon>Leishmaniinae</taxon>
        <taxon>Leptomonas</taxon>
    </lineage>
</organism>
<feature type="compositionally biased region" description="Pro residues" evidence="1">
    <location>
        <begin position="372"/>
        <end position="383"/>
    </location>
</feature>
<keyword evidence="2" id="KW-0812">Transmembrane</keyword>
<dbReference type="RefSeq" id="XP_015660877.1">
    <property type="nucleotide sequence ID" value="XM_015800870.1"/>
</dbReference>
<feature type="compositionally biased region" description="Polar residues" evidence="1">
    <location>
        <begin position="426"/>
        <end position="442"/>
    </location>
</feature>
<keyword evidence="2" id="KW-1133">Transmembrane helix</keyword>
<evidence type="ECO:0000256" key="1">
    <source>
        <dbReference type="SAM" id="MobiDB-lite"/>
    </source>
</evidence>
<dbReference type="OrthoDB" id="10675436at2759"/>
<evidence type="ECO:0000313" key="4">
    <source>
        <dbReference type="Proteomes" id="UP000037923"/>
    </source>
</evidence>
<feature type="compositionally biased region" description="Low complexity" evidence="1">
    <location>
        <begin position="338"/>
        <end position="347"/>
    </location>
</feature>
<dbReference type="EMBL" id="LGTL01000005">
    <property type="protein sequence ID" value="KPA82438.1"/>
    <property type="molecule type" value="Genomic_DNA"/>
</dbReference>
<proteinExistence type="predicted"/>
<feature type="compositionally biased region" description="Low complexity" evidence="1">
    <location>
        <begin position="44"/>
        <end position="62"/>
    </location>
</feature>
<feature type="compositionally biased region" description="Low complexity" evidence="1">
    <location>
        <begin position="449"/>
        <end position="458"/>
    </location>
</feature>
<keyword evidence="2" id="KW-0472">Membrane</keyword>
<dbReference type="VEuPathDB" id="TriTrypDB:LpyrH10_05_3650"/>
<accession>A0A0N0VG86</accession>
<protein>
    <recommendedName>
        <fullName evidence="5">Transmembrane protein</fullName>
    </recommendedName>
</protein>
<dbReference type="GeneID" id="26903796"/>
<evidence type="ECO:0000313" key="3">
    <source>
        <dbReference type="EMBL" id="KPA82438.1"/>
    </source>
</evidence>
<feature type="transmembrane region" description="Helical" evidence="2">
    <location>
        <begin position="501"/>
        <end position="522"/>
    </location>
</feature>